<reference evidence="1 2" key="1">
    <citation type="submission" date="2023-09" db="EMBL/GenBank/DDBJ databases">
        <title>Microbial mechanism of fulvic acid promoting antimony reduction mineralization in rice fields.</title>
        <authorList>
            <person name="Chen G."/>
            <person name="Lan J."/>
        </authorList>
    </citation>
    <scope>NUCLEOTIDE SEQUENCE [LARGE SCALE GENOMIC DNA]</scope>
    <source>
        <strain evidence="1 2">PS1</strain>
    </source>
</reference>
<organism evidence="1 2">
    <name type="scientific">Mesobacillus jeotgali</name>
    <dbReference type="NCBI Taxonomy" id="129985"/>
    <lineage>
        <taxon>Bacteria</taxon>
        <taxon>Bacillati</taxon>
        <taxon>Bacillota</taxon>
        <taxon>Bacilli</taxon>
        <taxon>Bacillales</taxon>
        <taxon>Bacillaceae</taxon>
        <taxon>Mesobacillus</taxon>
    </lineage>
</organism>
<name>A0ABY9VDR5_9BACI</name>
<dbReference type="EMBL" id="CP134494">
    <property type="protein sequence ID" value="WNF22047.1"/>
    <property type="molecule type" value="Genomic_DNA"/>
</dbReference>
<protein>
    <submittedName>
        <fullName evidence="1">Uncharacterized protein</fullName>
    </submittedName>
</protein>
<dbReference type="Proteomes" id="UP001303324">
    <property type="component" value="Chromosome"/>
</dbReference>
<gene>
    <name evidence="1" type="ORF">RH061_17930</name>
</gene>
<evidence type="ECO:0000313" key="2">
    <source>
        <dbReference type="Proteomes" id="UP001303324"/>
    </source>
</evidence>
<proteinExistence type="predicted"/>
<accession>A0ABY9VDR5</accession>
<dbReference type="RefSeq" id="WP_031539238.1">
    <property type="nucleotide sequence ID" value="NZ_CP134494.1"/>
</dbReference>
<evidence type="ECO:0000313" key="1">
    <source>
        <dbReference type="EMBL" id="WNF22047.1"/>
    </source>
</evidence>
<keyword evidence="2" id="KW-1185">Reference proteome</keyword>
<sequence>MENEILDKFLNLYKGTPEEEYALKLGNQINAMILEIQNNHSNLIKKYFDAFNESNEYYKNETTQLHKELANSIPKDLYEKAVENEKRSQEIISIIDNEIYTRINHFLYKSANAATKGEPTGNYEFVIKELISLRDMIKYRKESIEYKKENLRVYK</sequence>